<proteinExistence type="predicted"/>
<dbReference type="EMBL" id="JABFAF010000002">
    <property type="protein sequence ID" value="MBA0850004.1"/>
    <property type="molecule type" value="Genomic_DNA"/>
</dbReference>
<evidence type="ECO:0000313" key="2">
    <source>
        <dbReference type="EMBL" id="MBA0850004.1"/>
    </source>
</evidence>
<evidence type="ECO:0000313" key="3">
    <source>
        <dbReference type="Proteomes" id="UP000593576"/>
    </source>
</evidence>
<name>A0A7J9KUC4_GOSSC</name>
<comment type="caution">
    <text evidence="2">The sequence shown here is derived from an EMBL/GenBank/DDBJ whole genome shotgun (WGS) entry which is preliminary data.</text>
</comment>
<reference evidence="2 3" key="1">
    <citation type="journal article" date="2019" name="Genome Biol. Evol.">
        <title>Insights into the evolution of the New World diploid cottons (Gossypium, subgenus Houzingenia) based on genome sequencing.</title>
        <authorList>
            <person name="Grover C.E."/>
            <person name="Arick M.A. 2nd"/>
            <person name="Thrash A."/>
            <person name="Conover J.L."/>
            <person name="Sanders W.S."/>
            <person name="Peterson D.G."/>
            <person name="Frelichowski J.E."/>
            <person name="Scheffler J.A."/>
            <person name="Scheffler B.E."/>
            <person name="Wendel J.F."/>
        </authorList>
    </citation>
    <scope>NUCLEOTIDE SEQUENCE [LARGE SCALE GENOMIC DNA]</scope>
    <source>
        <strain evidence="2">1</strain>
        <tissue evidence="2">Leaf</tissue>
    </source>
</reference>
<dbReference type="AlphaFoldDB" id="A0A7J9KUC4"/>
<accession>A0A7J9KUC4</accession>
<evidence type="ECO:0000256" key="1">
    <source>
        <dbReference type="SAM" id="MobiDB-lite"/>
    </source>
</evidence>
<sequence length="105" mass="12113">MVREFVREFSELMLQISNLSENKVFFSFTNGLKPWAKQELQRREVQELTNAMMVVESIVELAPRRDGFEPSKPNMRGNVGYHEEDEEGHSYDGKGSSSDGDNRKL</sequence>
<dbReference type="Proteomes" id="UP000593576">
    <property type="component" value="Unassembled WGS sequence"/>
</dbReference>
<keyword evidence="3" id="KW-1185">Reference proteome</keyword>
<gene>
    <name evidence="2" type="ORF">Goshw_023923</name>
</gene>
<organism evidence="2 3">
    <name type="scientific">Gossypium schwendimanii</name>
    <name type="common">Cotton</name>
    <dbReference type="NCBI Taxonomy" id="34291"/>
    <lineage>
        <taxon>Eukaryota</taxon>
        <taxon>Viridiplantae</taxon>
        <taxon>Streptophyta</taxon>
        <taxon>Embryophyta</taxon>
        <taxon>Tracheophyta</taxon>
        <taxon>Spermatophyta</taxon>
        <taxon>Magnoliopsida</taxon>
        <taxon>eudicotyledons</taxon>
        <taxon>Gunneridae</taxon>
        <taxon>Pentapetalae</taxon>
        <taxon>rosids</taxon>
        <taxon>malvids</taxon>
        <taxon>Malvales</taxon>
        <taxon>Malvaceae</taxon>
        <taxon>Malvoideae</taxon>
        <taxon>Gossypium</taxon>
    </lineage>
</organism>
<protein>
    <submittedName>
        <fullName evidence="2">Uncharacterized protein</fullName>
    </submittedName>
</protein>
<feature type="region of interest" description="Disordered" evidence="1">
    <location>
        <begin position="63"/>
        <end position="105"/>
    </location>
</feature>
<dbReference type="OrthoDB" id="994996at2759"/>